<gene>
    <name evidence="1" type="ordered locus">Thein_1665</name>
</gene>
<dbReference type="STRING" id="667014.Thein_1665"/>
<sequence length="95" mass="11589">MRQKNYELRFHPEVLKRDLEDLSPPFKNALTKFLKEKFIKRPFFYGKPIRGESLNYWKIRLSNYLIGFKIIDNQIIILGVVSFHQLFEQKHERFS</sequence>
<reference evidence="2" key="1">
    <citation type="submission" date="2011-04" db="EMBL/GenBank/DDBJ databases">
        <title>The complete genome of Thermodesulfatator indicus DSM 15286.</title>
        <authorList>
            <person name="Lucas S."/>
            <person name="Copeland A."/>
            <person name="Lapidus A."/>
            <person name="Bruce D."/>
            <person name="Goodwin L."/>
            <person name="Pitluck S."/>
            <person name="Peters L."/>
            <person name="Kyrpides N."/>
            <person name="Mavromatis K."/>
            <person name="Pagani I."/>
            <person name="Ivanova N."/>
            <person name="Saunders L."/>
            <person name="Detter J.C."/>
            <person name="Tapia R."/>
            <person name="Han C."/>
            <person name="Land M."/>
            <person name="Hauser L."/>
            <person name="Markowitz V."/>
            <person name="Cheng J.-F."/>
            <person name="Hugenholtz P."/>
            <person name="Woyke T."/>
            <person name="Wu D."/>
            <person name="Spring S."/>
            <person name="Schroeder M."/>
            <person name="Brambilla E."/>
            <person name="Klenk H.-P."/>
            <person name="Eisen J.A."/>
        </authorList>
    </citation>
    <scope>NUCLEOTIDE SEQUENCE [LARGE SCALE GENOMIC DNA]</scope>
    <source>
        <strain evidence="2">DSM 15286 / JCM 11887 / CIR29812</strain>
    </source>
</reference>
<accession>F8AB68</accession>
<evidence type="ECO:0008006" key="3">
    <source>
        <dbReference type="Google" id="ProtNLM"/>
    </source>
</evidence>
<dbReference type="HOGENOM" id="CLU_2371803_0_0_0"/>
<dbReference type="Gene3D" id="3.30.2310.20">
    <property type="entry name" value="RelE-like"/>
    <property type="match status" value="1"/>
</dbReference>
<name>F8AB68_THEID</name>
<dbReference type="InterPro" id="IPR035093">
    <property type="entry name" value="RelE/ParE_toxin_dom_sf"/>
</dbReference>
<dbReference type="PaxDb" id="667014-Thein_1665"/>
<keyword evidence="2" id="KW-1185">Reference proteome</keyword>
<reference evidence="1 2" key="2">
    <citation type="journal article" date="2012" name="Stand. Genomic Sci.">
        <title>Complete genome sequence of the thermophilic sulfate-reducing ocean bacterium Thermodesulfatator indicus type strain (CIR29812(T)).</title>
        <authorList>
            <person name="Anderson I."/>
            <person name="Saunders E."/>
            <person name="Lapidus A."/>
            <person name="Nolan M."/>
            <person name="Lucas S."/>
            <person name="Tice H."/>
            <person name="Del Rio T.G."/>
            <person name="Cheng J.F."/>
            <person name="Han C."/>
            <person name="Tapia R."/>
            <person name="Goodwin L.A."/>
            <person name="Pitluck S."/>
            <person name="Liolios K."/>
            <person name="Mavromatis K."/>
            <person name="Pagani I."/>
            <person name="Ivanova N."/>
            <person name="Mikhailova N."/>
            <person name="Pati A."/>
            <person name="Chen A."/>
            <person name="Palaniappan K."/>
            <person name="Land M."/>
            <person name="Hauser L."/>
            <person name="Jeffries C.D."/>
            <person name="Chang Y.J."/>
            <person name="Brambilla E.M."/>
            <person name="Rohde M."/>
            <person name="Spring S."/>
            <person name="Goker M."/>
            <person name="Detter J.C."/>
            <person name="Woyke T."/>
            <person name="Bristow J."/>
            <person name="Eisen J.A."/>
            <person name="Markowitz V."/>
            <person name="Hugenholtz P."/>
            <person name="Kyrpides N.C."/>
            <person name="Klenk H.P."/>
        </authorList>
    </citation>
    <scope>NUCLEOTIDE SEQUENCE [LARGE SCALE GENOMIC DNA]</scope>
    <source>
        <strain evidence="2">DSM 15286 / JCM 11887 / CIR29812</strain>
    </source>
</reference>
<proteinExistence type="predicted"/>
<dbReference type="InParanoid" id="F8AB68"/>
<evidence type="ECO:0000313" key="1">
    <source>
        <dbReference type="EMBL" id="AEH45524.1"/>
    </source>
</evidence>
<organism evidence="1 2">
    <name type="scientific">Thermodesulfatator indicus (strain DSM 15286 / JCM 11887 / CIR29812)</name>
    <dbReference type="NCBI Taxonomy" id="667014"/>
    <lineage>
        <taxon>Bacteria</taxon>
        <taxon>Pseudomonadati</taxon>
        <taxon>Thermodesulfobacteriota</taxon>
        <taxon>Thermodesulfobacteria</taxon>
        <taxon>Thermodesulfobacteriales</taxon>
        <taxon>Thermodesulfatatoraceae</taxon>
        <taxon>Thermodesulfatator</taxon>
    </lineage>
</organism>
<dbReference type="eggNOG" id="COG2026">
    <property type="taxonomic scope" value="Bacteria"/>
</dbReference>
<dbReference type="AlphaFoldDB" id="F8AB68"/>
<dbReference type="OrthoDB" id="5570653at2"/>
<evidence type="ECO:0000313" key="2">
    <source>
        <dbReference type="Proteomes" id="UP000006793"/>
    </source>
</evidence>
<dbReference type="SUPFAM" id="SSF143011">
    <property type="entry name" value="RelE-like"/>
    <property type="match status" value="1"/>
</dbReference>
<protein>
    <recommendedName>
        <fullName evidence="3">Type II toxin-antitoxin system RelE/ParE family toxin</fullName>
    </recommendedName>
</protein>
<dbReference type="Proteomes" id="UP000006793">
    <property type="component" value="Chromosome"/>
</dbReference>
<dbReference type="RefSeq" id="WP_013908265.1">
    <property type="nucleotide sequence ID" value="NC_015681.1"/>
</dbReference>
<dbReference type="EMBL" id="CP002683">
    <property type="protein sequence ID" value="AEH45524.1"/>
    <property type="molecule type" value="Genomic_DNA"/>
</dbReference>
<dbReference type="KEGG" id="tid:Thein_1665"/>